<dbReference type="Proteomes" id="UP001442468">
    <property type="component" value="Unassembled WGS sequence"/>
</dbReference>
<evidence type="ECO:0000313" key="9">
    <source>
        <dbReference type="Proteomes" id="UP001442468"/>
    </source>
</evidence>
<organism evidence="8 9">
    <name type="scientific">Halomonas aquatica</name>
    <dbReference type="NCBI Taxonomy" id="3151123"/>
    <lineage>
        <taxon>Bacteria</taxon>
        <taxon>Pseudomonadati</taxon>
        <taxon>Pseudomonadota</taxon>
        <taxon>Gammaproteobacteria</taxon>
        <taxon>Oceanospirillales</taxon>
        <taxon>Halomonadaceae</taxon>
        <taxon>Halomonas</taxon>
    </lineage>
</organism>
<dbReference type="Gene3D" id="3.90.25.10">
    <property type="entry name" value="UDP-galactose 4-epimerase, domain 1"/>
    <property type="match status" value="1"/>
</dbReference>
<dbReference type="EMBL" id="JBEGCJ010000003">
    <property type="protein sequence ID" value="MEQ6917331.1"/>
    <property type="molecule type" value="Genomic_DNA"/>
</dbReference>
<proteinExistence type="inferred from homology"/>
<evidence type="ECO:0000259" key="7">
    <source>
        <dbReference type="Pfam" id="PF04321"/>
    </source>
</evidence>
<comment type="function">
    <text evidence="6">Catalyzes the reduction of dTDP-6-deoxy-L-lyxo-4-hexulose to yield dTDP-L-rhamnose.</text>
</comment>
<dbReference type="CDD" id="cd05254">
    <property type="entry name" value="dTDP_HR_like_SDR_e"/>
    <property type="match status" value="1"/>
</dbReference>
<keyword evidence="6 8" id="KW-0560">Oxidoreductase</keyword>
<comment type="catalytic activity">
    <reaction evidence="5 6">
        <text>dTDP-beta-L-rhamnose + NADP(+) = dTDP-4-dehydro-beta-L-rhamnose + NADPH + H(+)</text>
        <dbReference type="Rhea" id="RHEA:21796"/>
        <dbReference type="ChEBI" id="CHEBI:15378"/>
        <dbReference type="ChEBI" id="CHEBI:57510"/>
        <dbReference type="ChEBI" id="CHEBI:57783"/>
        <dbReference type="ChEBI" id="CHEBI:58349"/>
        <dbReference type="ChEBI" id="CHEBI:62830"/>
        <dbReference type="EC" id="1.1.1.133"/>
    </reaction>
</comment>
<dbReference type="PANTHER" id="PTHR10491:SF4">
    <property type="entry name" value="METHIONINE ADENOSYLTRANSFERASE 2 SUBUNIT BETA"/>
    <property type="match status" value="1"/>
</dbReference>
<sequence>MKILLFGKNGQVGWELQRALAPLGELVALDRHGHNGLTGDLDDLEGLRATVRDLKPNVIVNAAAYTAVDRAEEEHEPAMRINAHAPTVLAEEAMALDALLAHYSTDYVFDGSGDAPWEETDTPGPVNHYGASKLAGERRIQSSGCRHLIFRTSWVYADRGGNFLANMARMMCERDALQVIDDQVGAPTGAELIADVTAHAIVQALGDTSKQGLYHLTPAGETSWHDYATFIAECLQGQGIDIQAMPERIAPIPTSEWPTPAARPLNSRLDTTKLEDAFGLTLPQWQDGVSRVLQDRFR</sequence>
<evidence type="ECO:0000256" key="6">
    <source>
        <dbReference type="RuleBase" id="RU364082"/>
    </source>
</evidence>
<evidence type="ECO:0000313" key="8">
    <source>
        <dbReference type="EMBL" id="MEQ6917331.1"/>
    </source>
</evidence>
<comment type="similarity">
    <text evidence="2 6">Belongs to the dTDP-4-dehydrorhamnose reductase family.</text>
</comment>
<protein>
    <recommendedName>
        <fullName evidence="4 6">dTDP-4-dehydrorhamnose reductase</fullName>
        <ecNumber evidence="3 6">1.1.1.133</ecNumber>
    </recommendedName>
</protein>
<dbReference type="InterPro" id="IPR029903">
    <property type="entry name" value="RmlD-like-bd"/>
</dbReference>
<dbReference type="GO" id="GO:0008831">
    <property type="term" value="F:dTDP-4-dehydrorhamnose reductase activity"/>
    <property type="evidence" value="ECO:0007669"/>
    <property type="project" value="UniProtKB-EC"/>
</dbReference>
<dbReference type="InterPro" id="IPR005913">
    <property type="entry name" value="dTDP_dehydrorham_reduct"/>
</dbReference>
<evidence type="ECO:0000256" key="2">
    <source>
        <dbReference type="ARBA" id="ARBA00010944"/>
    </source>
</evidence>
<evidence type="ECO:0000256" key="4">
    <source>
        <dbReference type="ARBA" id="ARBA00017099"/>
    </source>
</evidence>
<evidence type="ECO:0000256" key="3">
    <source>
        <dbReference type="ARBA" id="ARBA00012929"/>
    </source>
</evidence>
<accession>A0ABV1NE54</accession>
<feature type="domain" description="RmlD-like substrate binding" evidence="7">
    <location>
        <begin position="1"/>
        <end position="295"/>
    </location>
</feature>
<gene>
    <name evidence="8" type="primary">rfbD</name>
    <name evidence="8" type="ORF">ABE960_07340</name>
</gene>
<keyword evidence="6" id="KW-0521">NADP</keyword>
<dbReference type="RefSeq" id="WP_349761596.1">
    <property type="nucleotide sequence ID" value="NZ_JBEGCJ010000003.1"/>
</dbReference>
<dbReference type="InterPro" id="IPR036291">
    <property type="entry name" value="NAD(P)-bd_dom_sf"/>
</dbReference>
<dbReference type="NCBIfam" id="NF007440">
    <property type="entry name" value="PRK09987.1"/>
    <property type="match status" value="1"/>
</dbReference>
<dbReference type="Gene3D" id="3.40.50.720">
    <property type="entry name" value="NAD(P)-binding Rossmann-like Domain"/>
    <property type="match status" value="1"/>
</dbReference>
<dbReference type="SUPFAM" id="SSF51735">
    <property type="entry name" value="NAD(P)-binding Rossmann-fold domains"/>
    <property type="match status" value="1"/>
</dbReference>
<dbReference type="EC" id="1.1.1.133" evidence="3 6"/>
<reference evidence="8 9" key="1">
    <citation type="submission" date="2024-05" db="EMBL/GenBank/DDBJ databases">
        <title>Halomonas sp. SSM6 16S ribosomal RNA gene Genome sequencing and assembly.</title>
        <authorList>
            <person name="Yook S."/>
        </authorList>
    </citation>
    <scope>NUCLEOTIDE SEQUENCE [LARGE SCALE GENOMIC DNA]</scope>
    <source>
        <strain evidence="8 9">SSM6</strain>
    </source>
</reference>
<name>A0ABV1NE54_9GAMM</name>
<dbReference type="PANTHER" id="PTHR10491">
    <property type="entry name" value="DTDP-4-DEHYDRORHAMNOSE REDUCTASE"/>
    <property type="match status" value="1"/>
</dbReference>
<dbReference type="NCBIfam" id="TIGR01214">
    <property type="entry name" value="rmlD"/>
    <property type="match status" value="1"/>
</dbReference>
<comment type="pathway">
    <text evidence="1 6">Carbohydrate biosynthesis; dTDP-L-rhamnose biosynthesis.</text>
</comment>
<evidence type="ECO:0000256" key="5">
    <source>
        <dbReference type="ARBA" id="ARBA00048200"/>
    </source>
</evidence>
<evidence type="ECO:0000256" key="1">
    <source>
        <dbReference type="ARBA" id="ARBA00004781"/>
    </source>
</evidence>
<comment type="cofactor">
    <cofactor evidence="6">
        <name>Mg(2+)</name>
        <dbReference type="ChEBI" id="CHEBI:18420"/>
    </cofactor>
    <text evidence="6">Binds 1 Mg(2+) ion per monomer.</text>
</comment>
<dbReference type="Pfam" id="PF04321">
    <property type="entry name" value="RmlD_sub_bind"/>
    <property type="match status" value="1"/>
</dbReference>
<keyword evidence="9" id="KW-1185">Reference proteome</keyword>
<comment type="caution">
    <text evidence="8">The sequence shown here is derived from an EMBL/GenBank/DDBJ whole genome shotgun (WGS) entry which is preliminary data.</text>
</comment>